<proteinExistence type="predicted"/>
<evidence type="ECO:0000256" key="1">
    <source>
        <dbReference type="SAM" id="Phobius"/>
    </source>
</evidence>
<reference evidence="2" key="1">
    <citation type="submission" date="2023-02" db="EMBL/GenBank/DDBJ databases">
        <title>Kitasatospora phosalacinea NBRC 14627.</title>
        <authorList>
            <person name="Ichikawa N."/>
            <person name="Sato H."/>
            <person name="Tonouchi N."/>
        </authorList>
    </citation>
    <scope>NUCLEOTIDE SEQUENCE</scope>
    <source>
        <strain evidence="2">NBRC 14627</strain>
    </source>
</reference>
<feature type="transmembrane region" description="Helical" evidence="1">
    <location>
        <begin position="38"/>
        <end position="63"/>
    </location>
</feature>
<evidence type="ECO:0000313" key="3">
    <source>
        <dbReference type="Proteomes" id="UP001165041"/>
    </source>
</evidence>
<sequence length="213" mass="22453">MAAAAGSGAVVFLGGLALCVLLGGEVAAVLVGFANLDAGISVALITAGLLLAPWTGTAGVALLHRGLRRRGGLDGPPVLGTAAAKIEEVREIQEGEEVLLQLDLTIAPDDRPAYRANAGVDVRLSQVGDYRAGRILVVDYEMGRPWRIVVRKDPDAEWAARLATSRIDTAPAATRRTAPHRERVATTRYFLAATGSGLLVSLWPLWILLGHHG</sequence>
<organism evidence="2 3">
    <name type="scientific">Kitasatospora phosalacinea</name>
    <dbReference type="NCBI Taxonomy" id="2065"/>
    <lineage>
        <taxon>Bacteria</taxon>
        <taxon>Bacillati</taxon>
        <taxon>Actinomycetota</taxon>
        <taxon>Actinomycetes</taxon>
        <taxon>Kitasatosporales</taxon>
        <taxon>Streptomycetaceae</taxon>
        <taxon>Kitasatospora</taxon>
    </lineage>
</organism>
<protein>
    <submittedName>
        <fullName evidence="2">Uncharacterized protein</fullName>
    </submittedName>
</protein>
<dbReference type="Proteomes" id="UP001165041">
    <property type="component" value="Unassembled WGS sequence"/>
</dbReference>
<name>A0A9W6QEU7_9ACTN</name>
<dbReference type="RefSeq" id="WP_285740671.1">
    <property type="nucleotide sequence ID" value="NZ_BSSA01000046.1"/>
</dbReference>
<dbReference type="AlphaFoldDB" id="A0A9W6QEU7"/>
<accession>A0A9W6QEU7</accession>
<keyword evidence="1" id="KW-1133">Transmembrane helix</keyword>
<evidence type="ECO:0000313" key="2">
    <source>
        <dbReference type="EMBL" id="GLW75115.1"/>
    </source>
</evidence>
<keyword evidence="1" id="KW-0812">Transmembrane</keyword>
<gene>
    <name evidence="2" type="ORF">Kpho02_74120</name>
</gene>
<comment type="caution">
    <text evidence="2">The sequence shown here is derived from an EMBL/GenBank/DDBJ whole genome shotgun (WGS) entry which is preliminary data.</text>
</comment>
<feature type="transmembrane region" description="Helical" evidence="1">
    <location>
        <begin position="189"/>
        <end position="209"/>
    </location>
</feature>
<keyword evidence="1" id="KW-0472">Membrane</keyword>
<dbReference type="EMBL" id="BSSA01000046">
    <property type="protein sequence ID" value="GLW75115.1"/>
    <property type="molecule type" value="Genomic_DNA"/>
</dbReference>